<reference evidence="2 3" key="1">
    <citation type="submission" date="2018-04" db="EMBL/GenBank/DDBJ databases">
        <authorList>
            <person name="Vogel A."/>
        </authorList>
    </citation>
    <scope>NUCLEOTIDE SEQUENCE [LARGE SCALE GENOMIC DNA]</scope>
</reference>
<dbReference type="EMBL" id="OOIL02000484">
    <property type="protein sequence ID" value="VFQ65704.1"/>
    <property type="molecule type" value="Genomic_DNA"/>
</dbReference>
<dbReference type="PANTHER" id="PTHR31672:SF13">
    <property type="entry name" value="F-BOX PROTEIN CPR30-LIKE"/>
    <property type="match status" value="1"/>
</dbReference>
<proteinExistence type="predicted"/>
<dbReference type="PANTHER" id="PTHR31672">
    <property type="entry name" value="BNACNNG10540D PROTEIN"/>
    <property type="match status" value="1"/>
</dbReference>
<protein>
    <recommendedName>
        <fullName evidence="1">F-box associated beta-propeller type 3 domain-containing protein</fullName>
    </recommendedName>
</protein>
<evidence type="ECO:0000313" key="3">
    <source>
        <dbReference type="Proteomes" id="UP000595140"/>
    </source>
</evidence>
<feature type="domain" description="F-box associated beta-propeller type 3" evidence="1">
    <location>
        <begin position="21"/>
        <end position="244"/>
    </location>
</feature>
<dbReference type="InterPro" id="IPR017451">
    <property type="entry name" value="F-box-assoc_interact_dom"/>
</dbReference>
<dbReference type="AlphaFoldDB" id="A0A484KP12"/>
<dbReference type="Pfam" id="PF08268">
    <property type="entry name" value="FBA_3"/>
    <property type="match status" value="1"/>
</dbReference>
<accession>A0A484KP12</accession>
<dbReference type="Proteomes" id="UP000595140">
    <property type="component" value="Unassembled WGS sequence"/>
</dbReference>
<dbReference type="InterPro" id="IPR050796">
    <property type="entry name" value="SCF_F-box_component"/>
</dbReference>
<dbReference type="InterPro" id="IPR013187">
    <property type="entry name" value="F-box-assoc_dom_typ3"/>
</dbReference>
<organism evidence="2 3">
    <name type="scientific">Cuscuta campestris</name>
    <dbReference type="NCBI Taxonomy" id="132261"/>
    <lineage>
        <taxon>Eukaryota</taxon>
        <taxon>Viridiplantae</taxon>
        <taxon>Streptophyta</taxon>
        <taxon>Embryophyta</taxon>
        <taxon>Tracheophyta</taxon>
        <taxon>Spermatophyta</taxon>
        <taxon>Magnoliopsida</taxon>
        <taxon>eudicotyledons</taxon>
        <taxon>Gunneridae</taxon>
        <taxon>Pentapetalae</taxon>
        <taxon>asterids</taxon>
        <taxon>lamiids</taxon>
        <taxon>Solanales</taxon>
        <taxon>Convolvulaceae</taxon>
        <taxon>Cuscuteae</taxon>
        <taxon>Cuscuta</taxon>
        <taxon>Cuscuta subgen. Grammica</taxon>
        <taxon>Cuscuta sect. Cleistogrammica</taxon>
    </lineage>
</organism>
<gene>
    <name evidence="2" type="ORF">CCAM_LOCUS7480</name>
</gene>
<name>A0A484KP12_9ASTE</name>
<dbReference type="NCBIfam" id="TIGR01640">
    <property type="entry name" value="F_box_assoc_1"/>
    <property type="match status" value="1"/>
</dbReference>
<evidence type="ECO:0000259" key="1">
    <source>
        <dbReference type="Pfam" id="PF08268"/>
    </source>
</evidence>
<evidence type="ECO:0000313" key="2">
    <source>
        <dbReference type="EMBL" id="VFQ65704.1"/>
    </source>
</evidence>
<sequence length="286" mass="32153">MGKCDDIELVEAKFPPFRDLASSCNGLVLMVHLNCRELHVINPVLKQQLTLPPHPNNFVARKFSNLVYAAASGVYKVVVCTSWGCPTVLTVGDKEWRPLQRSCLLNSIVGNLSINRPLSLGGFLYWVSECAAFVISFNAEAETFQEIPFPQGCTSGSPVTLIEMGCFPCLMRWKETLIWELWVLRDNENARWEKTTSDVNLRGQSSLIKVYTDRDRCFFLPLGWLKCGELMAFLAPSGQSRVIVYSVSLGKIHSILLMEPRMHYCNAFFVPHVNSLVSLSNYCSSC</sequence>
<keyword evidence="3" id="KW-1185">Reference proteome</keyword>